<feature type="non-terminal residue" evidence="1">
    <location>
        <position position="23"/>
    </location>
</feature>
<name>A0A382I4I9_9ZZZZ</name>
<organism evidence="1">
    <name type="scientific">marine metagenome</name>
    <dbReference type="NCBI Taxonomy" id="408172"/>
    <lineage>
        <taxon>unclassified sequences</taxon>
        <taxon>metagenomes</taxon>
        <taxon>ecological metagenomes</taxon>
    </lineage>
</organism>
<gene>
    <name evidence="1" type="ORF">METZ01_LOCUS247370</name>
</gene>
<dbReference type="EMBL" id="UINC01065159">
    <property type="protein sequence ID" value="SVB94516.1"/>
    <property type="molecule type" value="Genomic_DNA"/>
</dbReference>
<accession>A0A382I4I9</accession>
<protein>
    <submittedName>
        <fullName evidence="1">Uncharacterized protein</fullName>
    </submittedName>
</protein>
<reference evidence="1" key="1">
    <citation type="submission" date="2018-05" db="EMBL/GenBank/DDBJ databases">
        <authorList>
            <person name="Lanie J.A."/>
            <person name="Ng W.-L."/>
            <person name="Kazmierczak K.M."/>
            <person name="Andrzejewski T.M."/>
            <person name="Davidsen T.M."/>
            <person name="Wayne K.J."/>
            <person name="Tettelin H."/>
            <person name="Glass J.I."/>
            <person name="Rusch D."/>
            <person name="Podicherti R."/>
            <person name="Tsui H.-C.T."/>
            <person name="Winkler M.E."/>
        </authorList>
    </citation>
    <scope>NUCLEOTIDE SEQUENCE</scope>
</reference>
<proteinExistence type="predicted"/>
<evidence type="ECO:0000313" key="1">
    <source>
        <dbReference type="EMBL" id="SVB94516.1"/>
    </source>
</evidence>
<dbReference type="AlphaFoldDB" id="A0A382I4I9"/>
<sequence>IRWLRGSMSIRRALAPTVRRRLG</sequence>
<feature type="non-terminal residue" evidence="1">
    <location>
        <position position="1"/>
    </location>
</feature>